<gene>
    <name evidence="2" type="ORF">EV190_101616</name>
</gene>
<feature type="transmembrane region" description="Helical" evidence="1">
    <location>
        <begin position="40"/>
        <end position="59"/>
    </location>
</feature>
<evidence type="ECO:0000313" key="3">
    <source>
        <dbReference type="Proteomes" id="UP000295281"/>
    </source>
</evidence>
<dbReference type="EMBL" id="SNYN01000001">
    <property type="protein sequence ID" value="TDQ55291.1"/>
    <property type="molecule type" value="Genomic_DNA"/>
</dbReference>
<dbReference type="AlphaFoldDB" id="A0A4R6V4N2"/>
<accession>A0A4R6V4N2</accession>
<protein>
    <submittedName>
        <fullName evidence="2">Uncharacterized protein</fullName>
    </submittedName>
</protein>
<comment type="caution">
    <text evidence="2">The sequence shown here is derived from an EMBL/GenBank/DDBJ whole genome shotgun (WGS) entry which is preliminary data.</text>
</comment>
<dbReference type="RefSeq" id="WP_166655360.1">
    <property type="nucleotide sequence ID" value="NZ_SNYN01000001.1"/>
</dbReference>
<keyword evidence="1" id="KW-0812">Transmembrane</keyword>
<evidence type="ECO:0000256" key="1">
    <source>
        <dbReference type="SAM" id="Phobius"/>
    </source>
</evidence>
<organism evidence="2 3">
    <name type="scientific">Actinorugispora endophytica</name>
    <dbReference type="NCBI Taxonomy" id="1605990"/>
    <lineage>
        <taxon>Bacteria</taxon>
        <taxon>Bacillati</taxon>
        <taxon>Actinomycetota</taxon>
        <taxon>Actinomycetes</taxon>
        <taxon>Streptosporangiales</taxon>
        <taxon>Nocardiopsidaceae</taxon>
        <taxon>Actinorugispora</taxon>
    </lineage>
</organism>
<keyword evidence="1" id="KW-1133">Transmembrane helix</keyword>
<dbReference type="Proteomes" id="UP000295281">
    <property type="component" value="Unassembled WGS sequence"/>
</dbReference>
<keyword evidence="1" id="KW-0472">Membrane</keyword>
<evidence type="ECO:0000313" key="2">
    <source>
        <dbReference type="EMBL" id="TDQ55291.1"/>
    </source>
</evidence>
<feature type="transmembrane region" description="Helical" evidence="1">
    <location>
        <begin position="65"/>
        <end position="93"/>
    </location>
</feature>
<proteinExistence type="predicted"/>
<feature type="transmembrane region" description="Helical" evidence="1">
    <location>
        <begin position="146"/>
        <end position="165"/>
    </location>
</feature>
<feature type="transmembrane region" description="Helical" evidence="1">
    <location>
        <begin position="114"/>
        <end position="134"/>
    </location>
</feature>
<keyword evidence="3" id="KW-1185">Reference proteome</keyword>
<sequence length="177" mass="19164">MTDHDDTGAPRTASHGEVLVRMVEHGPARRRWSSRNRRRALVLAQALVCSAAAVGMYLVPRLPAVVIMPVFLVLMAAGVLLGTQLNIAARWVAGLPTLDERQRADQERARRMGHHVTAGLLFALFLAATVLWTARAAPVEAGVVAASAWLAVMTHTSFPAAYLAWTLPDEVPDDEAQ</sequence>
<reference evidence="2 3" key="1">
    <citation type="submission" date="2019-03" db="EMBL/GenBank/DDBJ databases">
        <title>Genomic Encyclopedia of Type Strains, Phase IV (KMG-IV): sequencing the most valuable type-strain genomes for metagenomic binning, comparative biology and taxonomic classification.</title>
        <authorList>
            <person name="Goeker M."/>
        </authorList>
    </citation>
    <scope>NUCLEOTIDE SEQUENCE [LARGE SCALE GENOMIC DNA]</scope>
    <source>
        <strain evidence="2 3">DSM 46770</strain>
    </source>
</reference>
<name>A0A4R6V4N2_9ACTN</name>